<proteinExistence type="predicted"/>
<dbReference type="Proteomes" id="UP000242877">
    <property type="component" value="Unassembled WGS sequence"/>
</dbReference>
<feature type="domain" description="Protein kinase" evidence="12">
    <location>
        <begin position="399"/>
        <end position="802"/>
    </location>
</feature>
<dbReference type="GO" id="GO:0005524">
    <property type="term" value="F:ATP binding"/>
    <property type="evidence" value="ECO:0007669"/>
    <property type="project" value="UniProtKB-UniRule"/>
</dbReference>
<comment type="catalytic activity">
    <reaction evidence="7">
        <text>L-threonyl-[protein] + ATP = O-phospho-L-threonyl-[protein] + ADP + H(+)</text>
        <dbReference type="Rhea" id="RHEA:46608"/>
        <dbReference type="Rhea" id="RHEA-COMP:11060"/>
        <dbReference type="Rhea" id="RHEA-COMP:11605"/>
        <dbReference type="ChEBI" id="CHEBI:15378"/>
        <dbReference type="ChEBI" id="CHEBI:30013"/>
        <dbReference type="ChEBI" id="CHEBI:30616"/>
        <dbReference type="ChEBI" id="CHEBI:61977"/>
        <dbReference type="ChEBI" id="CHEBI:456216"/>
        <dbReference type="EC" id="2.7.11.1"/>
    </reaction>
</comment>
<comment type="caution">
    <text evidence="14">The sequence shown here is derived from an EMBL/GenBank/DDBJ whole genome shotgun (WGS) entry which is preliminary data.</text>
</comment>
<evidence type="ECO:0000259" key="12">
    <source>
        <dbReference type="PROSITE" id="PS50011"/>
    </source>
</evidence>
<dbReference type="Pfam" id="PF00069">
    <property type="entry name" value="Pkinase"/>
    <property type="match status" value="2"/>
</dbReference>
<dbReference type="PANTHER" id="PTHR24356:SF400">
    <property type="entry name" value="SERINE_THREONINE-PROTEIN KINASE CBK1"/>
    <property type="match status" value="1"/>
</dbReference>
<dbReference type="OrthoDB" id="4206033at2759"/>
<comment type="catalytic activity">
    <reaction evidence="8">
        <text>L-seryl-[protein] + ATP = O-phospho-L-seryl-[protein] + ADP + H(+)</text>
        <dbReference type="Rhea" id="RHEA:17989"/>
        <dbReference type="Rhea" id="RHEA-COMP:9863"/>
        <dbReference type="Rhea" id="RHEA-COMP:11604"/>
        <dbReference type="ChEBI" id="CHEBI:15378"/>
        <dbReference type="ChEBI" id="CHEBI:29999"/>
        <dbReference type="ChEBI" id="CHEBI:30616"/>
        <dbReference type="ChEBI" id="CHEBI:83421"/>
        <dbReference type="ChEBI" id="CHEBI:456216"/>
        <dbReference type="EC" id="2.7.11.1"/>
    </reaction>
</comment>
<evidence type="ECO:0000256" key="10">
    <source>
        <dbReference type="SAM" id="Coils"/>
    </source>
</evidence>
<evidence type="ECO:0000313" key="14">
    <source>
        <dbReference type="EMBL" id="KZZ87516.1"/>
    </source>
</evidence>
<evidence type="ECO:0000256" key="5">
    <source>
        <dbReference type="ARBA" id="ARBA00022777"/>
    </source>
</evidence>
<evidence type="ECO:0000256" key="4">
    <source>
        <dbReference type="ARBA" id="ARBA00022741"/>
    </source>
</evidence>
<dbReference type="EMBL" id="AZGZ01000033">
    <property type="protein sequence ID" value="KZZ87516.1"/>
    <property type="molecule type" value="Genomic_DNA"/>
</dbReference>
<keyword evidence="3" id="KW-0808">Transferase</keyword>
<dbReference type="GO" id="GO:0035556">
    <property type="term" value="P:intracellular signal transduction"/>
    <property type="evidence" value="ECO:0007669"/>
    <property type="project" value="TreeGrafter"/>
</dbReference>
<gene>
    <name evidence="14" type="ORF">AAP_05599</name>
</gene>
<dbReference type="InterPro" id="IPR059233">
    <property type="entry name" value="MobB_NdrA/B/Cbk1"/>
</dbReference>
<reference evidence="14 15" key="1">
    <citation type="journal article" date="2016" name="Genome Biol. Evol.">
        <title>Divergent and convergent evolution of fungal pathogenicity.</title>
        <authorList>
            <person name="Shang Y."/>
            <person name="Xiao G."/>
            <person name="Zheng P."/>
            <person name="Cen K."/>
            <person name="Zhan S."/>
            <person name="Wang C."/>
        </authorList>
    </citation>
    <scope>NUCLEOTIDE SEQUENCE [LARGE SCALE GENOMIC DNA]</scope>
    <source>
        <strain evidence="14 15">ARSEF 7405</strain>
    </source>
</reference>
<feature type="compositionally biased region" description="Basic and acidic residues" evidence="11">
    <location>
        <begin position="657"/>
        <end position="666"/>
    </location>
</feature>
<evidence type="ECO:0000256" key="1">
    <source>
        <dbReference type="ARBA" id="ARBA00012513"/>
    </source>
</evidence>
<evidence type="ECO:0000256" key="3">
    <source>
        <dbReference type="ARBA" id="ARBA00022679"/>
    </source>
</evidence>
<feature type="domain" description="AGC-kinase C-terminal" evidence="13">
    <location>
        <begin position="842"/>
        <end position="895"/>
    </location>
</feature>
<evidence type="ECO:0000256" key="6">
    <source>
        <dbReference type="ARBA" id="ARBA00022840"/>
    </source>
</evidence>
<keyword evidence="2 14" id="KW-0723">Serine/threonine-protein kinase</keyword>
<dbReference type="GO" id="GO:0004674">
    <property type="term" value="F:protein serine/threonine kinase activity"/>
    <property type="evidence" value="ECO:0007669"/>
    <property type="project" value="UniProtKB-KW"/>
</dbReference>
<evidence type="ECO:0000256" key="11">
    <source>
        <dbReference type="SAM" id="MobiDB-lite"/>
    </source>
</evidence>
<dbReference type="Gene3D" id="1.10.510.10">
    <property type="entry name" value="Transferase(Phosphotransferase) domain 1"/>
    <property type="match status" value="1"/>
</dbReference>
<dbReference type="SMART" id="SM00220">
    <property type="entry name" value="S_TKc"/>
    <property type="match status" value="1"/>
</dbReference>
<keyword evidence="10" id="KW-0175">Coiled coil</keyword>
<dbReference type="PROSITE" id="PS51285">
    <property type="entry name" value="AGC_KINASE_CTER"/>
    <property type="match status" value="1"/>
</dbReference>
<keyword evidence="5 14" id="KW-0418">Kinase</keyword>
<feature type="compositionally biased region" description="Low complexity" evidence="11">
    <location>
        <begin position="44"/>
        <end position="53"/>
    </location>
</feature>
<evidence type="ECO:0000259" key="13">
    <source>
        <dbReference type="PROSITE" id="PS51285"/>
    </source>
</evidence>
<dbReference type="VEuPathDB" id="FungiDB:AAP_05599"/>
<feature type="region of interest" description="Disordered" evidence="11">
    <location>
        <begin position="657"/>
        <end position="678"/>
    </location>
</feature>
<dbReference type="InterPro" id="IPR017441">
    <property type="entry name" value="Protein_kinase_ATP_BS"/>
</dbReference>
<feature type="binding site" evidence="9">
    <location>
        <position position="430"/>
    </location>
    <ligand>
        <name>ATP</name>
        <dbReference type="ChEBI" id="CHEBI:30616"/>
    </ligand>
</feature>
<dbReference type="SUPFAM" id="SSF56112">
    <property type="entry name" value="Protein kinase-like (PK-like)"/>
    <property type="match status" value="1"/>
</dbReference>
<feature type="region of interest" description="Disordered" evidence="11">
    <location>
        <begin position="34"/>
        <end position="62"/>
    </location>
</feature>
<feature type="coiled-coil region" evidence="10">
    <location>
        <begin position="621"/>
        <end position="648"/>
    </location>
</feature>
<evidence type="ECO:0000256" key="9">
    <source>
        <dbReference type="PROSITE-ProRule" id="PRU10141"/>
    </source>
</evidence>
<organism evidence="14 15">
    <name type="scientific">Ascosphaera apis ARSEF 7405</name>
    <dbReference type="NCBI Taxonomy" id="392613"/>
    <lineage>
        <taxon>Eukaryota</taxon>
        <taxon>Fungi</taxon>
        <taxon>Dikarya</taxon>
        <taxon>Ascomycota</taxon>
        <taxon>Pezizomycotina</taxon>
        <taxon>Eurotiomycetes</taxon>
        <taxon>Eurotiomycetidae</taxon>
        <taxon>Onygenales</taxon>
        <taxon>Ascosphaeraceae</taxon>
        <taxon>Ascosphaera</taxon>
    </lineage>
</organism>
<evidence type="ECO:0000256" key="2">
    <source>
        <dbReference type="ARBA" id="ARBA00022527"/>
    </source>
</evidence>
<keyword evidence="6 9" id="KW-0067">ATP-binding</keyword>
<dbReference type="InterPro" id="IPR000719">
    <property type="entry name" value="Prot_kinase_dom"/>
</dbReference>
<accession>A0A167VH07</accession>
<feature type="compositionally biased region" description="Basic and acidic residues" evidence="11">
    <location>
        <begin position="422"/>
        <end position="441"/>
    </location>
</feature>
<dbReference type="PROSITE" id="PS00107">
    <property type="entry name" value="PROTEIN_KINASE_ATP"/>
    <property type="match status" value="1"/>
</dbReference>
<dbReference type="InterPro" id="IPR050236">
    <property type="entry name" value="Ser_Thr_kinase_AGC"/>
</dbReference>
<dbReference type="InterPro" id="IPR000961">
    <property type="entry name" value="AGC-kinase_C"/>
</dbReference>
<name>A0A167VH07_9EURO</name>
<feature type="region of interest" description="Disordered" evidence="11">
    <location>
        <begin position="887"/>
        <end position="918"/>
    </location>
</feature>
<evidence type="ECO:0000313" key="15">
    <source>
        <dbReference type="Proteomes" id="UP000242877"/>
    </source>
</evidence>
<keyword evidence="15" id="KW-1185">Reference proteome</keyword>
<dbReference type="PROSITE" id="PS50011">
    <property type="entry name" value="PROTEIN_KINASE_DOM"/>
    <property type="match status" value="1"/>
</dbReference>
<sequence>MSTDRKRKGRSNTTATFNSWSRFRFRSPLKVVVVEQTPEQGARSASDSSSADKSGTKESYRKRFGRTGSAILSILFLRKSKVHDMPAPPGGGVQPVPSYTGEARRVSAPHTLVNSMVQLPAVYPPEARFSTGLPGPFVPRNASMGSGYVSPIKRRLEKDDDGDLRRTCSSPGFTERIANKITGAFSPPTVIHRPESKIRTGLDAILFNPQLAPFMPVPSITTQIDEVVNGNAGNISPSSSIQSNGINILASPATASTTPTSDNSSILSRDANNRLTLSPITETGGSGATSQVIIDPPRDLIADKPIQYRPSIVTVEAAATAKIFFETYFSKRLSGDSPRQQRQREFEYRLAHLPMTTEEKTRARQLWQKQETDYLRQDRVLKSKADFRKNGEATSVAGYEVIKCLGKGSFGVVRLVREKTVENENDAPRKKNGDSREETTHSRHRASSAMGALRAAVDGSRRRELHNSKKEVYAMKVIRKSDMIRNCQEGHLRAERDFLVAAAKSRWVVSLIASFQDEHHLYLVMDYMVGGDFLGLLIRKNILSEDVTRFYIAEMILCVEEAHRLMWIHRDVKPDNFLISASGHLKISDFGLAFDGHWSHSQAFYMNHRETLLEKLGIHVEGDLEDKKATEKEELEKAQLEEAEVDQTYGYTVDPASRKVAGDKSTGHHKKKKAMGPRPGESILTFRDKFEKRKLAKSVVGTSQYMAPEVIRGELYDGRCDWWSIGIILYECLYGFTPFASETRHDTKLKILKHTQTLRFPVESSSERLVSAEAIDLIEQILQEKEYRLCSKQYVLNDYDYLDGLPYTQLINSPPDKKSWRYRGYFVYPQDAQDIKAHPFFRGMSWNDIHLRRPPFVPKVKGWEDTRYFDDDNEPVSDIAANSSIVESEARHAADKGQGLSELPANKRLPTPPPSPKPCPMKHVVTTCRHPCVVAGAAPPDEKNKDKKEKGRRKKEKKRPRDKVLRDDELAEKALKIRKRGAFLGYAYRRPRDVFSEIEIERGRSLIANRDYS</sequence>
<keyword evidence="4 9" id="KW-0547">Nucleotide-binding</keyword>
<dbReference type="CDD" id="cd21742">
    <property type="entry name" value="MobB_NDR_LATS-like"/>
    <property type="match status" value="1"/>
</dbReference>
<evidence type="ECO:0000256" key="8">
    <source>
        <dbReference type="ARBA" id="ARBA00048679"/>
    </source>
</evidence>
<feature type="region of interest" description="Disordered" evidence="11">
    <location>
        <begin position="934"/>
        <end position="965"/>
    </location>
</feature>
<protein>
    <recommendedName>
        <fullName evidence="1">non-specific serine/threonine protein kinase</fullName>
        <ecNumber evidence="1">2.7.11.1</ecNumber>
    </recommendedName>
</protein>
<dbReference type="EC" id="2.7.11.1" evidence="1"/>
<feature type="region of interest" description="Disordered" evidence="11">
    <location>
        <begin position="422"/>
        <end position="453"/>
    </location>
</feature>
<dbReference type="InterPro" id="IPR011009">
    <property type="entry name" value="Kinase-like_dom_sf"/>
</dbReference>
<dbReference type="Gene3D" id="3.30.200.20">
    <property type="entry name" value="Phosphorylase Kinase, domain 1"/>
    <property type="match status" value="1"/>
</dbReference>
<feature type="compositionally biased region" description="Basic residues" evidence="11">
    <location>
        <begin position="950"/>
        <end position="961"/>
    </location>
</feature>
<feature type="compositionally biased region" description="Basic and acidic residues" evidence="11">
    <location>
        <begin position="940"/>
        <end position="949"/>
    </location>
</feature>
<dbReference type="AlphaFoldDB" id="A0A167VH07"/>
<evidence type="ECO:0000256" key="7">
    <source>
        <dbReference type="ARBA" id="ARBA00047899"/>
    </source>
</evidence>
<dbReference type="PANTHER" id="PTHR24356">
    <property type="entry name" value="SERINE/THREONINE-PROTEIN KINASE"/>
    <property type="match status" value="1"/>
</dbReference>